<dbReference type="EMBL" id="SGVY01000020">
    <property type="protein sequence ID" value="TFH80523.1"/>
    <property type="molecule type" value="Genomic_DNA"/>
</dbReference>
<dbReference type="Pfam" id="PF00534">
    <property type="entry name" value="Glycos_transf_1"/>
    <property type="match status" value="1"/>
</dbReference>
<comment type="caution">
    <text evidence="3">The sequence shown here is derived from an EMBL/GenBank/DDBJ whole genome shotgun (WGS) entry which is preliminary data.</text>
</comment>
<dbReference type="InterPro" id="IPR001296">
    <property type="entry name" value="Glyco_trans_1"/>
</dbReference>
<dbReference type="Pfam" id="PF13439">
    <property type="entry name" value="Glyco_transf_4"/>
    <property type="match status" value="1"/>
</dbReference>
<dbReference type="RefSeq" id="WP_134843517.1">
    <property type="nucleotide sequence ID" value="NZ_SGVY01000020.1"/>
</dbReference>
<name>A0A4Y8VJB1_9BACT</name>
<feature type="domain" description="Glycosyltransferase subfamily 4-like N-terminal" evidence="2">
    <location>
        <begin position="13"/>
        <end position="155"/>
    </location>
</feature>
<dbReference type="Proteomes" id="UP000297872">
    <property type="component" value="Unassembled WGS sequence"/>
</dbReference>
<evidence type="ECO:0000313" key="4">
    <source>
        <dbReference type="Proteomes" id="UP000297872"/>
    </source>
</evidence>
<dbReference type="GeneID" id="302995387"/>
<organism evidence="3 4">
    <name type="scientific">Segatella hominis</name>
    <dbReference type="NCBI Taxonomy" id="2518605"/>
    <lineage>
        <taxon>Bacteria</taxon>
        <taxon>Pseudomonadati</taxon>
        <taxon>Bacteroidota</taxon>
        <taxon>Bacteroidia</taxon>
        <taxon>Bacteroidales</taxon>
        <taxon>Prevotellaceae</taxon>
        <taxon>Segatella</taxon>
    </lineage>
</organism>
<protein>
    <submittedName>
        <fullName evidence="3">Glycosyltransferase family 4 protein</fullName>
    </submittedName>
</protein>
<dbReference type="OrthoDB" id="9811239at2"/>
<keyword evidence="3" id="KW-0808">Transferase</keyword>
<dbReference type="InterPro" id="IPR028098">
    <property type="entry name" value="Glyco_trans_4-like_N"/>
</dbReference>
<dbReference type="PANTHER" id="PTHR12526">
    <property type="entry name" value="GLYCOSYLTRANSFERASE"/>
    <property type="match status" value="1"/>
</dbReference>
<accession>A0A4Y8VJB1</accession>
<keyword evidence="4" id="KW-1185">Reference proteome</keyword>
<dbReference type="PANTHER" id="PTHR12526:SF630">
    <property type="entry name" value="GLYCOSYLTRANSFERASE"/>
    <property type="match status" value="1"/>
</dbReference>
<evidence type="ECO:0000313" key="3">
    <source>
        <dbReference type="EMBL" id="TFH80523.1"/>
    </source>
</evidence>
<dbReference type="Gene3D" id="3.40.50.2000">
    <property type="entry name" value="Glycogen Phosphorylase B"/>
    <property type="match status" value="2"/>
</dbReference>
<proteinExistence type="predicted"/>
<sequence length="362" mass="41380">MKIFIVTSCLRNGGAERVAATLANGFSERGHSVFVLTNTHEKAMYSLDSKIKLQNFVGKYNNRILKWGYAIYALRKYIKEYNPDVIIGIMELCSFMARVATIGLKVPVIATEHNSFERPNGASFSWMEKFSKFSLNKIYKHVTVLTKADIDCIGNRLKNVTVMPNPLYLPLEEKNTIKKEKIILAAGRIDAWYCKGFDLLLRAWGNLAKEYPTWKLQIAGDFNNKDSMAVLNKIVSENEISSQVEFLGFRENLLENYKKSSIFVLSSRYEGFGLVLIEAMSQGCACIACDYKGRQREIIRNEMEGMLCSTNNVEEITLALKQLLDDDEYRISLQQNAIKRAKFYSVSNIILLWEKYIESIIL</sequence>
<evidence type="ECO:0000259" key="1">
    <source>
        <dbReference type="Pfam" id="PF00534"/>
    </source>
</evidence>
<feature type="domain" description="Glycosyl transferase family 1" evidence="1">
    <location>
        <begin position="174"/>
        <end position="340"/>
    </location>
</feature>
<dbReference type="AlphaFoldDB" id="A0A4Y8VJB1"/>
<evidence type="ECO:0000259" key="2">
    <source>
        <dbReference type="Pfam" id="PF13439"/>
    </source>
</evidence>
<dbReference type="CDD" id="cd03820">
    <property type="entry name" value="GT4_AmsD-like"/>
    <property type="match status" value="1"/>
</dbReference>
<gene>
    <name evidence="3" type="ORF">EXN75_08815</name>
</gene>
<reference evidence="3 4" key="1">
    <citation type="submission" date="2019-02" db="EMBL/GenBank/DDBJ databases">
        <title>Draft Genome Sequence of the Prevotella sp. BCRC 81118, Isolated from Human Feces.</title>
        <authorList>
            <person name="Huang C.-H."/>
        </authorList>
    </citation>
    <scope>NUCLEOTIDE SEQUENCE [LARGE SCALE GENOMIC DNA]</scope>
    <source>
        <strain evidence="3 4">BCRC 81118</strain>
    </source>
</reference>
<dbReference type="GO" id="GO:0016757">
    <property type="term" value="F:glycosyltransferase activity"/>
    <property type="evidence" value="ECO:0007669"/>
    <property type="project" value="InterPro"/>
</dbReference>
<dbReference type="SUPFAM" id="SSF53756">
    <property type="entry name" value="UDP-Glycosyltransferase/glycogen phosphorylase"/>
    <property type="match status" value="1"/>
</dbReference>